<evidence type="ECO:0000313" key="2">
    <source>
        <dbReference type="EMBL" id="GAA0872164.1"/>
    </source>
</evidence>
<dbReference type="InterPro" id="IPR011856">
    <property type="entry name" value="tRNA_endonuc-like_dom_sf"/>
</dbReference>
<comment type="caution">
    <text evidence="2">The sequence shown here is derived from an EMBL/GenBank/DDBJ whole genome shotgun (WGS) entry which is preliminary data.</text>
</comment>
<dbReference type="InterPro" id="IPR029464">
    <property type="entry name" value="HSDR_N"/>
</dbReference>
<protein>
    <submittedName>
        <fullName evidence="2">Type I restriction enzyme HsdR N-terminal domain-containing protein</fullName>
    </submittedName>
</protein>
<proteinExistence type="predicted"/>
<organism evidence="2 3">
    <name type="scientific">Gangjinia marincola</name>
    <dbReference type="NCBI Taxonomy" id="578463"/>
    <lineage>
        <taxon>Bacteria</taxon>
        <taxon>Pseudomonadati</taxon>
        <taxon>Bacteroidota</taxon>
        <taxon>Flavobacteriia</taxon>
        <taxon>Flavobacteriales</taxon>
        <taxon>Flavobacteriaceae</taxon>
        <taxon>Gangjinia</taxon>
    </lineage>
</organism>
<name>A0ABP3XRW8_9FLAO</name>
<evidence type="ECO:0000313" key="3">
    <source>
        <dbReference type="Proteomes" id="UP001500507"/>
    </source>
</evidence>
<gene>
    <name evidence="2" type="ORF">GCM10009117_13110</name>
</gene>
<dbReference type="Proteomes" id="UP001500507">
    <property type="component" value="Unassembled WGS sequence"/>
</dbReference>
<dbReference type="Pfam" id="PF13588">
    <property type="entry name" value="HSDR_N_2"/>
    <property type="match status" value="1"/>
</dbReference>
<evidence type="ECO:0000259" key="1">
    <source>
        <dbReference type="Pfam" id="PF13588"/>
    </source>
</evidence>
<dbReference type="EMBL" id="BAAAFG010000013">
    <property type="protein sequence ID" value="GAA0872164.1"/>
    <property type="molecule type" value="Genomic_DNA"/>
</dbReference>
<feature type="domain" description="Type I restriction enzyme R protein N-terminal" evidence="1">
    <location>
        <begin position="35"/>
        <end position="144"/>
    </location>
</feature>
<keyword evidence="3" id="KW-1185">Reference proteome</keyword>
<sequence>MQTLNFNSYSFRLKKQEKQTLIYDPLRKRFFRLTPEEWVRQHCIQFLHLEKGYPLSLMNAEKQLKLHDTTKRYDIICFKPNGDIHVIVECKAPEVNITQATFDQIARYNMALKSNYLMVTNGISHYFCTIDYENETYRFLNELPPYT</sequence>
<accession>A0ABP3XRW8</accession>
<reference evidence="3" key="1">
    <citation type="journal article" date="2019" name="Int. J. Syst. Evol. Microbiol.">
        <title>The Global Catalogue of Microorganisms (GCM) 10K type strain sequencing project: providing services to taxonomists for standard genome sequencing and annotation.</title>
        <authorList>
            <consortium name="The Broad Institute Genomics Platform"/>
            <consortium name="The Broad Institute Genome Sequencing Center for Infectious Disease"/>
            <person name="Wu L."/>
            <person name="Ma J."/>
        </authorList>
    </citation>
    <scope>NUCLEOTIDE SEQUENCE [LARGE SCALE GENOMIC DNA]</scope>
    <source>
        <strain evidence="3">JCM 16082</strain>
    </source>
</reference>
<dbReference type="Gene3D" id="3.40.1350.10">
    <property type="match status" value="1"/>
</dbReference>